<protein>
    <recommendedName>
        <fullName evidence="1">Ketopantoate reductase N-terminal domain-containing protein</fullName>
    </recommendedName>
</protein>
<dbReference type="Proteomes" id="UP000018466">
    <property type="component" value="Unassembled WGS sequence"/>
</dbReference>
<sequence>MRVLIYGAGVIGSLYAALFAEAGIPTAVYARGERLAELKREGLRYRKNGHCRRAEITLLSRLREDDVYDFIFLAVREMQARAALLELRVNQSPTIVTMVNTLQDYADWEELCGTGRILPAFPGAGGGFENGILEAALTPRLVQPTTFAVLRPEQREEARHLKRLFRRAGIPCQQVADMRCWQLCHLALVVPLADAYYEAKSPAYAGEESALMDRTARRLRRNMRALKRRGISLSPAKLQLFCFCPLPLLAMALRLVYRSRFGALFMYRHSMKAPDEMRQLHRQLYAFLRKTGRGTQLLDKRNNVMKA</sequence>
<organism evidence="2 3">
    <name type="scientific">Stomatobaculum longum</name>
    <dbReference type="NCBI Taxonomy" id="796942"/>
    <lineage>
        <taxon>Bacteria</taxon>
        <taxon>Bacillati</taxon>
        <taxon>Bacillota</taxon>
        <taxon>Clostridia</taxon>
        <taxon>Lachnospirales</taxon>
        <taxon>Lachnospiraceae</taxon>
        <taxon>Stomatobaculum</taxon>
    </lineage>
</organism>
<dbReference type="InterPro" id="IPR013332">
    <property type="entry name" value="KPR_N"/>
</dbReference>
<dbReference type="Pfam" id="PF02558">
    <property type="entry name" value="ApbA"/>
    <property type="match status" value="1"/>
</dbReference>
<dbReference type="Gene3D" id="3.40.50.720">
    <property type="entry name" value="NAD(P)-binding Rossmann-like Domain"/>
    <property type="match status" value="1"/>
</dbReference>
<reference evidence="2 3" key="1">
    <citation type="submission" date="2011-10" db="EMBL/GenBank/DDBJ databases">
        <title>The Genome Sequence of Lachnospiraceae bacterium ACC2.</title>
        <authorList>
            <consortium name="The Broad Institute Genome Sequencing Platform"/>
            <person name="Earl A."/>
            <person name="Ward D."/>
            <person name="Feldgarden M."/>
            <person name="Gevers D."/>
            <person name="Sizova M."/>
            <person name="Hazen A."/>
            <person name="Epstein S."/>
            <person name="Young S.K."/>
            <person name="Zeng Q."/>
            <person name="Gargeya S."/>
            <person name="Fitzgerald M."/>
            <person name="Haas B."/>
            <person name="Abouelleil A."/>
            <person name="Alvarado L."/>
            <person name="Arachchi H.M."/>
            <person name="Berlin A."/>
            <person name="Brown A."/>
            <person name="Chapman S.B."/>
            <person name="Chen Z."/>
            <person name="Dunbar C."/>
            <person name="Freedman E."/>
            <person name="Gearin G."/>
            <person name="Goldberg J."/>
            <person name="Griggs A."/>
            <person name="Gujja S."/>
            <person name="Heiman D."/>
            <person name="Howarth C."/>
            <person name="Larson L."/>
            <person name="Lui A."/>
            <person name="MacDonald P.J.P."/>
            <person name="Montmayeur A."/>
            <person name="Murphy C."/>
            <person name="Neiman D."/>
            <person name="Pearson M."/>
            <person name="Priest M."/>
            <person name="Roberts A."/>
            <person name="Saif S."/>
            <person name="Shea T."/>
            <person name="Shenoy N."/>
            <person name="Sisk P."/>
            <person name="Stolte C."/>
            <person name="Sykes S."/>
            <person name="Wortman J."/>
            <person name="Nusbaum C."/>
            <person name="Birren B."/>
        </authorList>
    </citation>
    <scope>NUCLEOTIDE SEQUENCE [LARGE SCALE GENOMIC DNA]</scope>
    <source>
        <strain evidence="2 3">ACC2</strain>
    </source>
</reference>
<dbReference type="AlphaFoldDB" id="A0AA36Y643"/>
<dbReference type="SUPFAM" id="SSF51735">
    <property type="entry name" value="NAD(P)-binding Rossmann-fold domains"/>
    <property type="match status" value="1"/>
</dbReference>
<keyword evidence="3" id="KW-1185">Reference proteome</keyword>
<evidence type="ECO:0000259" key="1">
    <source>
        <dbReference type="Pfam" id="PF02558"/>
    </source>
</evidence>
<comment type="caution">
    <text evidence="2">The sequence shown here is derived from an EMBL/GenBank/DDBJ whole genome shotgun (WGS) entry which is preliminary data.</text>
</comment>
<feature type="domain" description="Ketopantoate reductase N-terminal" evidence="1">
    <location>
        <begin position="3"/>
        <end position="120"/>
    </location>
</feature>
<evidence type="ECO:0000313" key="3">
    <source>
        <dbReference type="Proteomes" id="UP000018466"/>
    </source>
</evidence>
<name>A0AA36Y643_9FIRM</name>
<dbReference type="EMBL" id="AGEL01000004">
    <property type="protein sequence ID" value="EHO17628.1"/>
    <property type="molecule type" value="Genomic_DNA"/>
</dbReference>
<proteinExistence type="predicted"/>
<gene>
    <name evidence="2" type="ORF">HMPREF9623_00482</name>
</gene>
<evidence type="ECO:0000313" key="2">
    <source>
        <dbReference type="EMBL" id="EHO17628.1"/>
    </source>
</evidence>
<dbReference type="RefSeq" id="WP_009532315.1">
    <property type="nucleotide sequence ID" value="NZ_CAJPPX010000026.1"/>
</dbReference>
<accession>A0AA36Y643</accession>
<dbReference type="GeneID" id="86940260"/>
<dbReference type="InterPro" id="IPR036291">
    <property type="entry name" value="NAD(P)-bd_dom_sf"/>
</dbReference>